<feature type="disulfide bond" evidence="1">
    <location>
        <begin position="61"/>
        <end position="79"/>
    </location>
</feature>
<reference evidence="6 7" key="1">
    <citation type="submission" date="2024-11" db="EMBL/GenBank/DDBJ databases">
        <title>Chromosome-level genome assembly of the freshwater bivalve Anodonta woodiana.</title>
        <authorList>
            <person name="Chen X."/>
        </authorList>
    </citation>
    <scope>NUCLEOTIDE SEQUENCE [LARGE SCALE GENOMIC DNA]</scope>
    <source>
        <strain evidence="6">MN2024</strain>
        <tissue evidence="6">Gills</tissue>
    </source>
</reference>
<keyword evidence="4" id="KW-0732">Signal</keyword>
<feature type="domain" description="TNFR-Cys" evidence="5">
    <location>
        <begin position="41"/>
        <end position="79"/>
    </location>
</feature>
<sequence length="264" mass="29673">MNTSQNIFLALCVLLVCTRRAAEGEQGGDVPNQNPVTDRRLCSEGEFYNKDAMVCTRCSECPENLIVLRVCSDRLNTYCGPFPNFIFKSSMDSGTYTVLKSDREEVEEEMTPKTTKASQMEHLQSGTWYTVSLVLLGILSILFLFLTFFVVVTCYICKHRRQDKEYSYNSVASEVRFRANEQTTDERYIRDPTTPRHIPARERLKPSIEAGGEDSAGTSHSLVPPTGIHESPDHDPDNGAQSGSAEYVYIKKVKVMQASPFDVV</sequence>
<comment type="caution">
    <text evidence="1">Lacks conserved residue(s) required for the propagation of feature annotation.</text>
</comment>
<protein>
    <recommendedName>
        <fullName evidence="5">TNFR-Cys domain-containing protein</fullName>
    </recommendedName>
</protein>
<feature type="region of interest" description="Disordered" evidence="2">
    <location>
        <begin position="209"/>
        <end position="243"/>
    </location>
</feature>
<dbReference type="InterPro" id="IPR001368">
    <property type="entry name" value="TNFR/NGFR_Cys_rich_reg"/>
</dbReference>
<accession>A0ABD3U166</accession>
<keyword evidence="1" id="KW-1015">Disulfide bond</keyword>
<evidence type="ECO:0000256" key="2">
    <source>
        <dbReference type="SAM" id="MobiDB-lite"/>
    </source>
</evidence>
<keyword evidence="3" id="KW-0812">Transmembrane</keyword>
<dbReference type="EMBL" id="JBJQND010000017">
    <property type="protein sequence ID" value="KAL3843189.1"/>
    <property type="molecule type" value="Genomic_DNA"/>
</dbReference>
<feature type="signal peptide" evidence="4">
    <location>
        <begin position="1"/>
        <end position="24"/>
    </location>
</feature>
<evidence type="ECO:0000256" key="1">
    <source>
        <dbReference type="PROSITE-ProRule" id="PRU00206"/>
    </source>
</evidence>
<keyword evidence="3" id="KW-1133">Transmembrane helix</keyword>
<gene>
    <name evidence="6" type="ORF">ACJMK2_021139</name>
</gene>
<comment type="caution">
    <text evidence="6">The sequence shown here is derived from an EMBL/GenBank/DDBJ whole genome shotgun (WGS) entry which is preliminary data.</text>
</comment>
<keyword evidence="7" id="KW-1185">Reference proteome</keyword>
<dbReference type="PROSITE" id="PS00652">
    <property type="entry name" value="TNFR_NGFR_1"/>
    <property type="match status" value="1"/>
</dbReference>
<organism evidence="6 7">
    <name type="scientific">Sinanodonta woodiana</name>
    <name type="common">Chinese pond mussel</name>
    <name type="synonym">Anodonta woodiana</name>
    <dbReference type="NCBI Taxonomy" id="1069815"/>
    <lineage>
        <taxon>Eukaryota</taxon>
        <taxon>Metazoa</taxon>
        <taxon>Spiralia</taxon>
        <taxon>Lophotrochozoa</taxon>
        <taxon>Mollusca</taxon>
        <taxon>Bivalvia</taxon>
        <taxon>Autobranchia</taxon>
        <taxon>Heteroconchia</taxon>
        <taxon>Palaeoheterodonta</taxon>
        <taxon>Unionida</taxon>
        <taxon>Unionoidea</taxon>
        <taxon>Unionidae</taxon>
        <taxon>Unioninae</taxon>
        <taxon>Sinanodonta</taxon>
    </lineage>
</organism>
<evidence type="ECO:0000256" key="3">
    <source>
        <dbReference type="SAM" id="Phobius"/>
    </source>
</evidence>
<evidence type="ECO:0000313" key="6">
    <source>
        <dbReference type="EMBL" id="KAL3843189.1"/>
    </source>
</evidence>
<feature type="chain" id="PRO_5044795205" description="TNFR-Cys domain-containing protein" evidence="4">
    <location>
        <begin position="25"/>
        <end position="264"/>
    </location>
</feature>
<evidence type="ECO:0000259" key="5">
    <source>
        <dbReference type="PROSITE" id="PS50050"/>
    </source>
</evidence>
<feature type="repeat" description="TNFR-Cys" evidence="1">
    <location>
        <begin position="41"/>
        <end position="79"/>
    </location>
</feature>
<feature type="transmembrane region" description="Helical" evidence="3">
    <location>
        <begin position="128"/>
        <end position="157"/>
    </location>
</feature>
<evidence type="ECO:0000256" key="4">
    <source>
        <dbReference type="SAM" id="SignalP"/>
    </source>
</evidence>
<keyword evidence="3" id="KW-0472">Membrane</keyword>
<name>A0ABD3U166_SINWO</name>
<proteinExistence type="predicted"/>
<feature type="disulfide bond" evidence="1">
    <location>
        <begin position="58"/>
        <end position="71"/>
    </location>
</feature>
<evidence type="ECO:0000313" key="7">
    <source>
        <dbReference type="Proteomes" id="UP001634394"/>
    </source>
</evidence>
<dbReference type="PROSITE" id="PS50050">
    <property type="entry name" value="TNFR_NGFR_2"/>
    <property type="match status" value="1"/>
</dbReference>
<dbReference type="AlphaFoldDB" id="A0ABD3U166"/>
<dbReference type="Proteomes" id="UP001634394">
    <property type="component" value="Unassembled WGS sequence"/>
</dbReference>